<dbReference type="PROSITE" id="PS50102">
    <property type="entry name" value="RRM"/>
    <property type="match status" value="1"/>
</dbReference>
<dbReference type="Gene3D" id="3.30.70.330">
    <property type="match status" value="1"/>
</dbReference>
<comment type="caution">
    <text evidence="3">The sequence shown here is derived from an EMBL/GenBank/DDBJ whole genome shotgun (WGS) entry which is preliminary data.</text>
</comment>
<evidence type="ECO:0000313" key="3">
    <source>
        <dbReference type="EMBL" id="KAE8663087.1"/>
    </source>
</evidence>
<protein>
    <recommendedName>
        <fullName evidence="2">RRM domain-containing protein</fullName>
    </recommendedName>
</protein>
<dbReference type="SMART" id="SM00360">
    <property type="entry name" value="RRM"/>
    <property type="match status" value="1"/>
</dbReference>
<dbReference type="InterPro" id="IPR012677">
    <property type="entry name" value="Nucleotide-bd_a/b_plait_sf"/>
</dbReference>
<organism evidence="3 4">
    <name type="scientific">Hibiscus syriacus</name>
    <name type="common">Rose of Sharon</name>
    <dbReference type="NCBI Taxonomy" id="106335"/>
    <lineage>
        <taxon>Eukaryota</taxon>
        <taxon>Viridiplantae</taxon>
        <taxon>Streptophyta</taxon>
        <taxon>Embryophyta</taxon>
        <taxon>Tracheophyta</taxon>
        <taxon>Spermatophyta</taxon>
        <taxon>Magnoliopsida</taxon>
        <taxon>eudicotyledons</taxon>
        <taxon>Gunneridae</taxon>
        <taxon>Pentapetalae</taxon>
        <taxon>rosids</taxon>
        <taxon>malvids</taxon>
        <taxon>Malvales</taxon>
        <taxon>Malvaceae</taxon>
        <taxon>Malvoideae</taxon>
        <taxon>Hibiscus</taxon>
    </lineage>
</organism>
<dbReference type="Pfam" id="PF00076">
    <property type="entry name" value="RRM_1"/>
    <property type="match status" value="1"/>
</dbReference>
<gene>
    <name evidence="3" type="ORF">F3Y22_tig00113123pilonHSYRG00275</name>
</gene>
<dbReference type="SUPFAM" id="SSF54928">
    <property type="entry name" value="RNA-binding domain, RBD"/>
    <property type="match status" value="1"/>
</dbReference>
<dbReference type="GO" id="GO:0003723">
    <property type="term" value="F:RNA binding"/>
    <property type="evidence" value="ECO:0007669"/>
    <property type="project" value="UniProtKB-UniRule"/>
</dbReference>
<sequence length="199" mass="22698">MEETALFVDKLSERLYWKGLWQIVGCHGRALSVFIANKRSRGGTRFAFVRVGSKDEALRLIEKLNGLQIHSSGIAVGLAKYDKRSSSTNAQARNVDWRTKKDTSKGIVKCQEEAAQPQDNDVMHDIDDPMNRVPDDPPRVSGEDVSVIPPYFRTFMGAMDVRLTSLSWELRFLRLLLDSYLWRQCIWTPDVTYLLDSTS</sequence>
<dbReference type="InterPro" id="IPR035979">
    <property type="entry name" value="RBD_domain_sf"/>
</dbReference>
<proteinExistence type="predicted"/>
<dbReference type="Proteomes" id="UP000436088">
    <property type="component" value="Unassembled WGS sequence"/>
</dbReference>
<feature type="domain" description="RRM" evidence="2">
    <location>
        <begin position="4"/>
        <end position="81"/>
    </location>
</feature>
<evidence type="ECO:0000313" key="4">
    <source>
        <dbReference type="Proteomes" id="UP000436088"/>
    </source>
</evidence>
<accession>A0A6A2Y0V0</accession>
<evidence type="ECO:0000256" key="1">
    <source>
        <dbReference type="PROSITE-ProRule" id="PRU00176"/>
    </source>
</evidence>
<keyword evidence="4" id="KW-1185">Reference proteome</keyword>
<dbReference type="AlphaFoldDB" id="A0A6A2Y0V0"/>
<dbReference type="EMBL" id="VEPZ02001692">
    <property type="protein sequence ID" value="KAE8663087.1"/>
    <property type="molecule type" value="Genomic_DNA"/>
</dbReference>
<keyword evidence="1" id="KW-0694">RNA-binding</keyword>
<dbReference type="CDD" id="cd00590">
    <property type="entry name" value="RRM_SF"/>
    <property type="match status" value="1"/>
</dbReference>
<reference evidence="3" key="1">
    <citation type="submission" date="2019-09" db="EMBL/GenBank/DDBJ databases">
        <title>Draft genome information of white flower Hibiscus syriacus.</title>
        <authorList>
            <person name="Kim Y.-M."/>
        </authorList>
    </citation>
    <scope>NUCLEOTIDE SEQUENCE [LARGE SCALE GENOMIC DNA]</scope>
    <source>
        <strain evidence="3">YM2019G1</strain>
    </source>
</reference>
<name>A0A6A2Y0V0_HIBSY</name>
<evidence type="ECO:0000259" key="2">
    <source>
        <dbReference type="PROSITE" id="PS50102"/>
    </source>
</evidence>
<dbReference type="InterPro" id="IPR000504">
    <property type="entry name" value="RRM_dom"/>
</dbReference>